<accession>A0A5K7ZBP1</accession>
<name>A0A5K7ZBP1_9BACT</name>
<gene>
    <name evidence="1" type="ORF">DSCW_32710</name>
</gene>
<dbReference type="Proteomes" id="UP000427769">
    <property type="component" value="Chromosome"/>
</dbReference>
<keyword evidence="2" id="KW-1185">Reference proteome</keyword>
<sequence length="231" mass="26183">MPQNRLTPFIRQLLEQDLAEKLEGDPLDSPAGYWAKTAAGKKLKGEIKAWVVWSQDTFKKRSTDSLNWIRNDKSVMANLKHKSTRHLLTILEYLICSALGFSASQSASYNHGTPTTKMLVTKTNKDGKKKKEFQKRVPVLVYAPPEQIAKHCDISPRLAERYVKALVDSGLVLRAKKAKVKQPGGAPLIIGGFVRYTNKDGNFNHRPVYFWSPSHKTKVKPLLHQFTVYPR</sequence>
<dbReference type="AlphaFoldDB" id="A0A5K7ZBP1"/>
<dbReference type="EMBL" id="AP021875">
    <property type="protein sequence ID" value="BBO75854.1"/>
    <property type="molecule type" value="Genomic_DNA"/>
</dbReference>
<evidence type="ECO:0000313" key="1">
    <source>
        <dbReference type="EMBL" id="BBO75854.1"/>
    </source>
</evidence>
<proteinExistence type="predicted"/>
<reference evidence="1 2" key="1">
    <citation type="submission" date="2019-11" db="EMBL/GenBank/DDBJ databases">
        <title>Comparative genomics of hydrocarbon-degrading Desulfosarcina strains.</title>
        <authorList>
            <person name="Watanabe M."/>
            <person name="Kojima H."/>
            <person name="Fukui M."/>
        </authorList>
    </citation>
    <scope>NUCLEOTIDE SEQUENCE [LARGE SCALE GENOMIC DNA]</scope>
    <source>
        <strain evidence="1 2">PP31</strain>
    </source>
</reference>
<protein>
    <submittedName>
        <fullName evidence="1">Uncharacterized protein</fullName>
    </submittedName>
</protein>
<organism evidence="1 2">
    <name type="scientific">Desulfosarcina widdelii</name>
    <dbReference type="NCBI Taxonomy" id="947919"/>
    <lineage>
        <taxon>Bacteria</taxon>
        <taxon>Pseudomonadati</taxon>
        <taxon>Thermodesulfobacteriota</taxon>
        <taxon>Desulfobacteria</taxon>
        <taxon>Desulfobacterales</taxon>
        <taxon>Desulfosarcinaceae</taxon>
        <taxon>Desulfosarcina</taxon>
    </lineage>
</organism>
<dbReference type="KEGG" id="dwd:DSCW_32710"/>
<evidence type="ECO:0000313" key="2">
    <source>
        <dbReference type="Proteomes" id="UP000427769"/>
    </source>
</evidence>